<feature type="transmembrane region" description="Helical" evidence="7">
    <location>
        <begin position="360"/>
        <end position="376"/>
    </location>
</feature>
<sequence length="377" mass="40876">MLEIFLVFLRIGLVGFGGPIALVALIEREICHNKKWLSVESFTEIFAVCKLLPGPLAVQVAICCGFQRGRRLGGFLAGVGFLLPALIMIIILGSLYTHNLNTSSPLVKDVFRFMQDATLAIILCTLWDLISLYVKNITAWVIVSVCTLLIYLHPGIEPLAIIAFGVGGLLCYSTLGKDLSKFPAIFAASLPVAASIPKSEILYSKLLQLLWICIKAGEFSFGTGLAIIPLLHADLVTSMHWLNDKQFLDGITLGQITPGPTTISIVFFGFVVAGIPGLLVSLVGFYIPPMFNALVLIPLFWKKLTSSPYLKIFTMWAFPAVIGGIASATLKLGISAIRDVLDVVLILIVLFIVRKKLIPIWALIPICGVLGVISALI</sequence>
<keyword evidence="6 7" id="KW-0472">Membrane</keyword>
<protein>
    <recommendedName>
        <fullName evidence="10">Chromate efflux transporter</fullName>
    </recommendedName>
</protein>
<dbReference type="OrthoDB" id="8969999at2"/>
<dbReference type="InterPro" id="IPR014047">
    <property type="entry name" value="Chr_Tranpt_l_chain"/>
</dbReference>
<feature type="transmembrane region" description="Helical" evidence="7">
    <location>
        <begin position="75"/>
        <end position="98"/>
    </location>
</feature>
<dbReference type="RefSeq" id="WP_102950766.1">
    <property type="nucleotide sequence ID" value="NZ_CP024847.1"/>
</dbReference>
<feature type="transmembrane region" description="Helical" evidence="7">
    <location>
        <begin position="209"/>
        <end position="231"/>
    </location>
</feature>
<evidence type="ECO:0000256" key="7">
    <source>
        <dbReference type="SAM" id="Phobius"/>
    </source>
</evidence>
<comment type="similarity">
    <text evidence="2">Belongs to the chromate ion transporter (CHR) (TC 2.A.51) family.</text>
</comment>
<evidence type="ECO:0000256" key="4">
    <source>
        <dbReference type="ARBA" id="ARBA00022692"/>
    </source>
</evidence>
<feature type="transmembrane region" description="Helical" evidence="7">
    <location>
        <begin position="110"/>
        <end position="130"/>
    </location>
</feature>
<feature type="transmembrane region" description="Helical" evidence="7">
    <location>
        <begin position="6"/>
        <end position="26"/>
    </location>
</feature>
<dbReference type="GO" id="GO:0005886">
    <property type="term" value="C:plasma membrane"/>
    <property type="evidence" value="ECO:0007669"/>
    <property type="project" value="UniProtKB-SubCell"/>
</dbReference>
<name>A0A2I7N4S3_9NEIS</name>
<dbReference type="NCBIfam" id="TIGR00937">
    <property type="entry name" value="2A51"/>
    <property type="match status" value="1"/>
</dbReference>
<accession>A0A2I7N4S3</accession>
<feature type="transmembrane region" description="Helical" evidence="7">
    <location>
        <begin position="308"/>
        <end position="330"/>
    </location>
</feature>
<dbReference type="GO" id="GO:0015109">
    <property type="term" value="F:chromate transmembrane transporter activity"/>
    <property type="evidence" value="ECO:0007669"/>
    <property type="project" value="InterPro"/>
</dbReference>
<evidence type="ECO:0000313" key="8">
    <source>
        <dbReference type="EMBL" id="AUR51467.1"/>
    </source>
</evidence>
<dbReference type="EMBL" id="CP024847">
    <property type="protein sequence ID" value="AUR51467.1"/>
    <property type="molecule type" value="Genomic_DNA"/>
</dbReference>
<dbReference type="PANTHER" id="PTHR43663">
    <property type="entry name" value="CHROMATE TRANSPORT PROTEIN-RELATED"/>
    <property type="match status" value="1"/>
</dbReference>
<evidence type="ECO:0000256" key="3">
    <source>
        <dbReference type="ARBA" id="ARBA00022475"/>
    </source>
</evidence>
<evidence type="ECO:0000256" key="5">
    <source>
        <dbReference type="ARBA" id="ARBA00022989"/>
    </source>
</evidence>
<dbReference type="PANTHER" id="PTHR43663:SF1">
    <property type="entry name" value="CHROMATE TRANSPORTER"/>
    <property type="match status" value="1"/>
</dbReference>
<reference evidence="9" key="1">
    <citation type="submission" date="2017-11" db="EMBL/GenBank/DDBJ databases">
        <authorList>
            <person name="Chan K.G."/>
            <person name="Lee L.S."/>
        </authorList>
    </citation>
    <scope>NUCLEOTIDE SEQUENCE [LARGE SCALE GENOMIC DNA]</scope>
    <source>
        <strain evidence="9">DSM 100970</strain>
    </source>
</reference>
<evidence type="ECO:0000313" key="9">
    <source>
        <dbReference type="Proteomes" id="UP000236655"/>
    </source>
</evidence>
<dbReference type="InterPro" id="IPR052518">
    <property type="entry name" value="CHR_Transporter"/>
</dbReference>
<dbReference type="KEGG" id="nba:CUN60_03900"/>
<dbReference type="Proteomes" id="UP000236655">
    <property type="component" value="Chromosome"/>
</dbReference>
<comment type="subcellular location">
    <subcellularLocation>
        <location evidence="1">Cell membrane</location>
        <topology evidence="1">Multi-pass membrane protein</topology>
    </subcellularLocation>
</comment>
<feature type="transmembrane region" description="Helical" evidence="7">
    <location>
        <begin position="137"/>
        <end position="153"/>
    </location>
</feature>
<keyword evidence="9" id="KW-1185">Reference proteome</keyword>
<dbReference type="InterPro" id="IPR003370">
    <property type="entry name" value="Chromate_transpt"/>
</dbReference>
<evidence type="ECO:0000256" key="1">
    <source>
        <dbReference type="ARBA" id="ARBA00004651"/>
    </source>
</evidence>
<dbReference type="AlphaFoldDB" id="A0A2I7N4S3"/>
<evidence type="ECO:0008006" key="10">
    <source>
        <dbReference type="Google" id="ProtNLM"/>
    </source>
</evidence>
<dbReference type="PIRSF" id="PIRSF004810">
    <property type="entry name" value="ChrA"/>
    <property type="match status" value="1"/>
</dbReference>
<evidence type="ECO:0000256" key="6">
    <source>
        <dbReference type="ARBA" id="ARBA00023136"/>
    </source>
</evidence>
<organism evidence="8 9">
    <name type="scientific">Aquella oligotrophica</name>
    <dbReference type="NCBI Taxonomy" id="2067065"/>
    <lineage>
        <taxon>Bacteria</taxon>
        <taxon>Pseudomonadati</taxon>
        <taxon>Pseudomonadota</taxon>
        <taxon>Betaproteobacteria</taxon>
        <taxon>Neisseriales</taxon>
        <taxon>Neisseriaceae</taxon>
        <taxon>Aquella</taxon>
    </lineage>
</organism>
<keyword evidence="5 7" id="KW-1133">Transmembrane helix</keyword>
<keyword evidence="4 7" id="KW-0812">Transmembrane</keyword>
<evidence type="ECO:0000256" key="2">
    <source>
        <dbReference type="ARBA" id="ARBA00005262"/>
    </source>
</evidence>
<proteinExistence type="inferred from homology"/>
<dbReference type="Pfam" id="PF02417">
    <property type="entry name" value="Chromate_transp"/>
    <property type="match status" value="2"/>
</dbReference>
<gene>
    <name evidence="8" type="ORF">CUN60_03900</name>
</gene>
<keyword evidence="3" id="KW-1003">Cell membrane</keyword>